<comment type="subcellular location">
    <subcellularLocation>
        <location evidence="1">Membrane</location>
        <topology evidence="1">Multi-pass membrane protein</topology>
    </subcellularLocation>
</comment>
<evidence type="ECO:0000256" key="1">
    <source>
        <dbReference type="ARBA" id="ARBA00004141"/>
    </source>
</evidence>
<dbReference type="Proteomes" id="UP000219068">
    <property type="component" value="Unassembled WGS sequence"/>
</dbReference>
<dbReference type="GO" id="GO:0016020">
    <property type="term" value="C:membrane"/>
    <property type="evidence" value="ECO:0007669"/>
    <property type="project" value="UniProtKB-SubCell"/>
</dbReference>
<dbReference type="InterPro" id="IPR032808">
    <property type="entry name" value="DoxX"/>
</dbReference>
<dbReference type="EMBL" id="OBMM01000012">
    <property type="protein sequence ID" value="SOC31033.1"/>
    <property type="molecule type" value="Genomic_DNA"/>
</dbReference>
<dbReference type="Pfam" id="PF07681">
    <property type="entry name" value="DoxX"/>
    <property type="match status" value="1"/>
</dbReference>
<evidence type="ECO:0000313" key="6">
    <source>
        <dbReference type="EMBL" id="SOC31033.1"/>
    </source>
</evidence>
<feature type="transmembrane region" description="Helical" evidence="5">
    <location>
        <begin position="112"/>
        <end position="132"/>
    </location>
</feature>
<organism evidence="6 7">
    <name type="scientific">Thalassospira xiamenensis</name>
    <dbReference type="NCBI Taxonomy" id="220697"/>
    <lineage>
        <taxon>Bacteria</taxon>
        <taxon>Pseudomonadati</taxon>
        <taxon>Pseudomonadota</taxon>
        <taxon>Alphaproteobacteria</taxon>
        <taxon>Rhodospirillales</taxon>
        <taxon>Thalassospiraceae</taxon>
        <taxon>Thalassospira</taxon>
    </lineage>
</organism>
<evidence type="ECO:0000256" key="4">
    <source>
        <dbReference type="ARBA" id="ARBA00023136"/>
    </source>
</evidence>
<evidence type="ECO:0000313" key="7">
    <source>
        <dbReference type="Proteomes" id="UP000219068"/>
    </source>
</evidence>
<feature type="transmembrane region" description="Helical" evidence="5">
    <location>
        <begin position="20"/>
        <end position="41"/>
    </location>
</feature>
<proteinExistence type="predicted"/>
<evidence type="ECO:0000256" key="5">
    <source>
        <dbReference type="SAM" id="Phobius"/>
    </source>
</evidence>
<keyword evidence="3 5" id="KW-1133">Transmembrane helix</keyword>
<sequence length="196" mass="22011">MKILFRLYVYYEKITDKIPVNSSISLISRIVFSLVLFNYYLGSFSTKFEVGPGLDFSLTSGAFAQILPDIADKFQYNVDAIPFFPWHIIVASGTIAELTLPLMIVAGFMTRLSALAMLFFVAVQTFVDIYFHGAEAGRLFNGLSGELIDQRLLWEFLIGILALVGGGKISVDHLLRNKFGKIMDVHVERNENGPFR</sequence>
<protein>
    <submittedName>
        <fullName evidence="6">Putative oxidoreductase</fullName>
    </submittedName>
</protein>
<feature type="transmembrane region" description="Helical" evidence="5">
    <location>
        <begin position="152"/>
        <end position="171"/>
    </location>
</feature>
<accession>A0A285TY08</accession>
<reference evidence="6 7" key="1">
    <citation type="submission" date="2017-08" db="EMBL/GenBank/DDBJ databases">
        <authorList>
            <person name="de Groot N.N."/>
        </authorList>
    </citation>
    <scope>NUCLEOTIDE SEQUENCE [LARGE SCALE GENOMIC DNA]</scope>
    <source>
        <strain evidence="6 7">USBA 78</strain>
    </source>
</reference>
<evidence type="ECO:0000256" key="2">
    <source>
        <dbReference type="ARBA" id="ARBA00022692"/>
    </source>
</evidence>
<name>A0A285TY08_9PROT</name>
<evidence type="ECO:0000256" key="3">
    <source>
        <dbReference type="ARBA" id="ARBA00022989"/>
    </source>
</evidence>
<keyword evidence="2 5" id="KW-0812">Transmembrane</keyword>
<keyword evidence="4 5" id="KW-0472">Membrane</keyword>
<dbReference type="AlphaFoldDB" id="A0A285TY08"/>
<dbReference type="RefSeq" id="WP_097053770.1">
    <property type="nucleotide sequence ID" value="NZ_OBMM01000012.1"/>
</dbReference>
<gene>
    <name evidence="6" type="ORF">SAMN05428964_11211</name>
</gene>
<feature type="transmembrane region" description="Helical" evidence="5">
    <location>
        <begin position="83"/>
        <end position="105"/>
    </location>
</feature>